<protein>
    <submittedName>
        <fullName evidence="2">DUF922 domain-containing Zn-dependent protease</fullName>
    </submittedName>
</protein>
<dbReference type="GO" id="GO:0006508">
    <property type="term" value="P:proteolysis"/>
    <property type="evidence" value="ECO:0007669"/>
    <property type="project" value="UniProtKB-KW"/>
</dbReference>
<evidence type="ECO:0000313" key="3">
    <source>
        <dbReference type="Proteomes" id="UP001595377"/>
    </source>
</evidence>
<dbReference type="InterPro" id="IPR010321">
    <property type="entry name" value="DUF922"/>
</dbReference>
<keyword evidence="3" id="KW-1185">Reference proteome</keyword>
<proteinExistence type="predicted"/>
<dbReference type="Proteomes" id="UP001595377">
    <property type="component" value="Unassembled WGS sequence"/>
</dbReference>
<accession>A0ABV7DBZ4</accession>
<organism evidence="2 3">
    <name type="scientific">Shinella pollutisoli</name>
    <dbReference type="NCBI Taxonomy" id="2250594"/>
    <lineage>
        <taxon>Bacteria</taxon>
        <taxon>Pseudomonadati</taxon>
        <taxon>Pseudomonadota</taxon>
        <taxon>Alphaproteobacteria</taxon>
        <taxon>Hyphomicrobiales</taxon>
        <taxon>Rhizobiaceae</taxon>
        <taxon>Shinella</taxon>
    </lineage>
</organism>
<dbReference type="RefSeq" id="WP_257313808.1">
    <property type="nucleotide sequence ID" value="NZ_JANFDG010000005.1"/>
</dbReference>
<dbReference type="GO" id="GO:0008233">
    <property type="term" value="F:peptidase activity"/>
    <property type="evidence" value="ECO:0007669"/>
    <property type="project" value="UniProtKB-KW"/>
</dbReference>
<dbReference type="Pfam" id="PF06037">
    <property type="entry name" value="DUF922"/>
    <property type="match status" value="1"/>
</dbReference>
<reference evidence="3" key="1">
    <citation type="journal article" date="2019" name="Int. J. Syst. Evol. Microbiol.">
        <title>The Global Catalogue of Microorganisms (GCM) 10K type strain sequencing project: providing services to taxonomists for standard genome sequencing and annotation.</title>
        <authorList>
            <consortium name="The Broad Institute Genomics Platform"/>
            <consortium name="The Broad Institute Genome Sequencing Center for Infectious Disease"/>
            <person name="Wu L."/>
            <person name="Ma J."/>
        </authorList>
    </citation>
    <scope>NUCLEOTIDE SEQUENCE [LARGE SCALE GENOMIC DNA]</scope>
    <source>
        <strain evidence="3">KCTC 52677</strain>
    </source>
</reference>
<evidence type="ECO:0000313" key="2">
    <source>
        <dbReference type="EMBL" id="MFC3071795.1"/>
    </source>
</evidence>
<keyword evidence="1" id="KW-0732">Signal</keyword>
<evidence type="ECO:0000256" key="1">
    <source>
        <dbReference type="SAM" id="SignalP"/>
    </source>
</evidence>
<keyword evidence="2" id="KW-0378">Hydrolase</keyword>
<dbReference type="EMBL" id="JBHRSP010000002">
    <property type="protein sequence ID" value="MFC3071795.1"/>
    <property type="molecule type" value="Genomic_DNA"/>
</dbReference>
<comment type="caution">
    <text evidence="2">The sequence shown here is derived from an EMBL/GenBank/DDBJ whole genome shotgun (WGS) entry which is preliminary data.</text>
</comment>
<feature type="signal peptide" evidence="1">
    <location>
        <begin position="1"/>
        <end position="20"/>
    </location>
</feature>
<sequence length="196" mass="21696">MRTTSLLLLAGLLFPTAAAAQDWQAVERVETYAVEGQSGIDLYRSIGARGPKLGLARVIAHTTFKLTWTRKYERRGDACVIAVNRPKLVITYTLPKAKGKLSEPLRSRWETFAAGVAAHEKVHGDFIKDMVREIEAMSVGLTAENDPECRKIRADLQARLGALSNAQRARSREFDRVEMGEGGNVHQLVLGLVDPR</sequence>
<keyword evidence="2" id="KW-0645">Protease</keyword>
<feature type="chain" id="PRO_5046751872" evidence="1">
    <location>
        <begin position="21"/>
        <end position="196"/>
    </location>
</feature>
<dbReference type="PIRSF" id="PIRSF010521">
    <property type="entry name" value="DUF922_bac"/>
    <property type="match status" value="1"/>
</dbReference>
<name>A0ABV7DBZ4_9HYPH</name>
<gene>
    <name evidence="2" type="ORF">ACFOHH_01600</name>
</gene>